<dbReference type="UniPathway" id="UPA00248">
    <property type="reaction ID" value="UER00314"/>
</dbReference>
<dbReference type="InterPro" id="IPR030373">
    <property type="entry name" value="PABS_CS"/>
</dbReference>
<dbReference type="OrthoDB" id="9793120at2"/>
<comment type="catalytic activity">
    <reaction evidence="5 8">
        <text>S-adenosyl 3-(methylsulfanyl)propylamine + putrescine = S-methyl-5'-thioadenosine + spermidine + H(+)</text>
        <dbReference type="Rhea" id="RHEA:12721"/>
        <dbReference type="ChEBI" id="CHEBI:15378"/>
        <dbReference type="ChEBI" id="CHEBI:17509"/>
        <dbReference type="ChEBI" id="CHEBI:57443"/>
        <dbReference type="ChEBI" id="CHEBI:57834"/>
        <dbReference type="ChEBI" id="CHEBI:326268"/>
        <dbReference type="EC" id="2.5.1.16"/>
    </reaction>
</comment>
<name>D0LRG7_HALO1</name>
<dbReference type="NCBIfam" id="TIGR00417">
    <property type="entry name" value="speE"/>
    <property type="match status" value="1"/>
</dbReference>
<dbReference type="KEGG" id="hoh:Hoch_4705"/>
<evidence type="ECO:0000259" key="9">
    <source>
        <dbReference type="PROSITE" id="PS51006"/>
    </source>
</evidence>
<feature type="binding site" evidence="5">
    <location>
        <position position="62"/>
    </location>
    <ligand>
        <name>spermidine</name>
        <dbReference type="ChEBI" id="CHEBI:57834"/>
    </ligand>
</feature>
<comment type="caution">
    <text evidence="5">Lacks conserved residue(s) required for the propagation of feature annotation.</text>
</comment>
<dbReference type="GO" id="GO:0008295">
    <property type="term" value="P:spermidine biosynthetic process"/>
    <property type="evidence" value="ECO:0007669"/>
    <property type="project" value="UniProtKB-UniRule"/>
</dbReference>
<dbReference type="eggNOG" id="COG0421">
    <property type="taxonomic scope" value="Bacteria"/>
</dbReference>
<evidence type="ECO:0000256" key="4">
    <source>
        <dbReference type="ARBA" id="ARBA00023115"/>
    </source>
</evidence>
<feature type="binding site" evidence="5">
    <location>
        <position position="162"/>
    </location>
    <ligand>
        <name>S-methyl-5'-thioadenosine</name>
        <dbReference type="ChEBI" id="CHEBI:17509"/>
    </ligand>
</feature>
<dbReference type="AlphaFoldDB" id="D0LRG7"/>
<keyword evidence="3 5" id="KW-0745">Spermidine biosynthesis</keyword>
<dbReference type="PANTHER" id="PTHR11558:SF11">
    <property type="entry name" value="SPERMIDINE SYNTHASE"/>
    <property type="match status" value="1"/>
</dbReference>
<feature type="binding site" evidence="5">
    <location>
        <position position="86"/>
    </location>
    <ligand>
        <name>spermidine</name>
        <dbReference type="ChEBI" id="CHEBI:57834"/>
    </ligand>
</feature>
<dbReference type="GO" id="GO:0004766">
    <property type="term" value="F:spermidine synthase activity"/>
    <property type="evidence" value="ECO:0007669"/>
    <property type="project" value="UniProtKB-UniRule"/>
</dbReference>
<protein>
    <recommendedName>
        <fullName evidence="5">Polyamine aminopropyltransferase</fullName>
    </recommendedName>
    <alternativeName>
        <fullName evidence="5">Putrescine aminopropyltransferase</fullName>
        <shortName evidence="5">PAPT</shortName>
    </alternativeName>
    <alternativeName>
        <fullName evidence="5">Spermidine synthase</fullName>
        <shortName evidence="5">SPDS</shortName>
        <shortName evidence="5">SPDSY</shortName>
        <ecNumber evidence="5">2.5.1.16</ecNumber>
    </alternativeName>
</protein>
<proteinExistence type="inferred from homology"/>
<dbReference type="NCBIfam" id="NF037959">
    <property type="entry name" value="MFS_SpdSyn"/>
    <property type="match status" value="1"/>
</dbReference>
<evidence type="ECO:0000256" key="3">
    <source>
        <dbReference type="ARBA" id="ARBA00023066"/>
    </source>
</evidence>
<sequence length="283" mass="31192">MGLWYEERFGEASRHSLRVRSTLHQRRSGMQDIEVLDTVQYGRVLVLDGVFMTSQRDEHYYHEMLVHPALVTAPAIRRVLIIGGGDGGTAREVLRHPGVESVVMVEIDGQVVEVSKEYLPELGAWSDPRLELRIEDGIAYLAQAAAGSFDVILVDGPDPIGPAAGLVTPPFFANARRALAPAGVFAMQSESFFEMRDTFLAIQRALRQSFPRVTPYFGQVPLYGSGSWSWTYATGDGDPLAIDEARLAAIAPGCRCYSREVHRAAFVHTPELQQALAALPRRG</sequence>
<dbReference type="PANTHER" id="PTHR11558">
    <property type="entry name" value="SPERMIDINE/SPERMINE SYNTHASE"/>
    <property type="match status" value="1"/>
</dbReference>
<keyword evidence="4 5" id="KW-0620">Polyamine biosynthesis</keyword>
<dbReference type="HOGENOM" id="CLU_048199_0_0_7"/>
<keyword evidence="2 5" id="KW-0808">Transferase</keyword>
<evidence type="ECO:0000256" key="7">
    <source>
        <dbReference type="RuleBase" id="RU003836"/>
    </source>
</evidence>
<dbReference type="Gene3D" id="3.40.50.150">
    <property type="entry name" value="Vaccinia Virus protein VP39"/>
    <property type="match status" value="1"/>
</dbReference>
<dbReference type="PROSITE" id="PS51006">
    <property type="entry name" value="PABS_2"/>
    <property type="match status" value="1"/>
</dbReference>
<keyword evidence="11" id="KW-1185">Reference proteome</keyword>
<dbReference type="InterPro" id="IPR035246">
    <property type="entry name" value="Spermidine_synt_N"/>
</dbReference>
<feature type="binding site" evidence="5">
    <location>
        <position position="31"/>
    </location>
    <ligand>
        <name>S-methyl-5'-thioadenosine</name>
        <dbReference type="ChEBI" id="CHEBI:17509"/>
    </ligand>
</feature>
<feature type="binding site" evidence="5">
    <location>
        <begin position="136"/>
        <end position="137"/>
    </location>
    <ligand>
        <name>S-methyl-5'-thioadenosine</name>
        <dbReference type="ChEBI" id="CHEBI:17509"/>
    </ligand>
</feature>
<dbReference type="InterPro" id="IPR037163">
    <property type="entry name" value="Spermidine_synt_N_sf"/>
</dbReference>
<comment type="subunit">
    <text evidence="5">Homodimer or homotetramer.</text>
</comment>
<evidence type="ECO:0000256" key="2">
    <source>
        <dbReference type="ARBA" id="ARBA00022679"/>
    </source>
</evidence>
<evidence type="ECO:0000256" key="8">
    <source>
        <dbReference type="RuleBase" id="RU003837"/>
    </source>
</evidence>
<dbReference type="InterPro" id="IPR030374">
    <property type="entry name" value="PABS"/>
</dbReference>
<dbReference type="InterPro" id="IPR029063">
    <property type="entry name" value="SAM-dependent_MTases_sf"/>
</dbReference>
<feature type="active site" description="Proton acceptor" evidence="5 6">
    <location>
        <position position="155"/>
    </location>
</feature>
<gene>
    <name evidence="5" type="primary">speE</name>
    <name evidence="10" type="ordered locus">Hoch_4705</name>
</gene>
<dbReference type="STRING" id="502025.Hoch_4705"/>
<evidence type="ECO:0000256" key="5">
    <source>
        <dbReference type="HAMAP-Rule" id="MF_00198"/>
    </source>
</evidence>
<comment type="function">
    <text evidence="5">Catalyzes the irreversible transfer of a propylamine group from the amino donor S-adenosylmethioninamine (decarboxy-AdoMet) to putrescine (1,4-diaminobutane) to yield spermidine.</text>
</comment>
<evidence type="ECO:0000313" key="10">
    <source>
        <dbReference type="EMBL" id="ACY17195.1"/>
    </source>
</evidence>
<dbReference type="HAMAP" id="MF_00198">
    <property type="entry name" value="Spermidine_synth"/>
    <property type="match status" value="1"/>
</dbReference>
<dbReference type="CDD" id="cd02440">
    <property type="entry name" value="AdoMet_MTases"/>
    <property type="match status" value="1"/>
</dbReference>
<dbReference type="NCBIfam" id="NF002010">
    <property type="entry name" value="PRK00811.1"/>
    <property type="match status" value="1"/>
</dbReference>
<dbReference type="SUPFAM" id="SSF53335">
    <property type="entry name" value="S-adenosyl-L-methionine-dependent methyltransferases"/>
    <property type="match status" value="1"/>
</dbReference>
<dbReference type="PROSITE" id="PS01330">
    <property type="entry name" value="PABS_1"/>
    <property type="match status" value="1"/>
</dbReference>
<organism evidence="10 11">
    <name type="scientific">Haliangium ochraceum (strain DSM 14365 / JCM 11303 / SMP-2)</name>
    <dbReference type="NCBI Taxonomy" id="502025"/>
    <lineage>
        <taxon>Bacteria</taxon>
        <taxon>Pseudomonadati</taxon>
        <taxon>Myxococcota</taxon>
        <taxon>Polyangia</taxon>
        <taxon>Haliangiales</taxon>
        <taxon>Kofleriaceae</taxon>
        <taxon>Haliangium</taxon>
    </lineage>
</organism>
<dbReference type="EC" id="2.5.1.16" evidence="5"/>
<dbReference type="InterPro" id="IPR001045">
    <property type="entry name" value="Spermi_synthase"/>
</dbReference>
<comment type="similarity">
    <text evidence="1 5 7">Belongs to the spermidine/spermine synthase family.</text>
</comment>
<dbReference type="EMBL" id="CP001804">
    <property type="protein sequence ID" value="ACY17195.1"/>
    <property type="molecule type" value="Genomic_DNA"/>
</dbReference>
<dbReference type="RefSeq" id="WP_012829793.1">
    <property type="nucleotide sequence ID" value="NC_013440.1"/>
</dbReference>
<feature type="binding site" evidence="5">
    <location>
        <position position="106"/>
    </location>
    <ligand>
        <name>S-methyl-5'-thioadenosine</name>
        <dbReference type="ChEBI" id="CHEBI:17509"/>
    </ligand>
</feature>
<dbReference type="Proteomes" id="UP000001880">
    <property type="component" value="Chromosome"/>
</dbReference>
<evidence type="ECO:0000313" key="11">
    <source>
        <dbReference type="Proteomes" id="UP000001880"/>
    </source>
</evidence>
<dbReference type="Gene3D" id="2.30.140.10">
    <property type="entry name" value="Spermidine synthase, tetramerisation domain"/>
    <property type="match status" value="1"/>
</dbReference>
<accession>D0LRG7</accession>
<comment type="pathway">
    <text evidence="5">Amine and polyamine biosynthesis; spermidine biosynthesis; spermidine from putrescine: step 1/1.</text>
</comment>
<feature type="domain" description="PABS" evidence="9">
    <location>
        <begin position="2"/>
        <end position="235"/>
    </location>
</feature>
<evidence type="ECO:0000256" key="6">
    <source>
        <dbReference type="PROSITE-ProRule" id="PRU00354"/>
    </source>
</evidence>
<dbReference type="Pfam" id="PF17284">
    <property type="entry name" value="Spermine_synt_N"/>
    <property type="match status" value="1"/>
</dbReference>
<reference evidence="10 11" key="1">
    <citation type="journal article" date="2010" name="Stand. Genomic Sci.">
        <title>Complete genome sequence of Haliangium ochraceum type strain (SMP-2).</title>
        <authorList>
            <consortium name="US DOE Joint Genome Institute (JGI-PGF)"/>
            <person name="Ivanova N."/>
            <person name="Daum C."/>
            <person name="Lang E."/>
            <person name="Abt B."/>
            <person name="Kopitz M."/>
            <person name="Saunders E."/>
            <person name="Lapidus A."/>
            <person name="Lucas S."/>
            <person name="Glavina Del Rio T."/>
            <person name="Nolan M."/>
            <person name="Tice H."/>
            <person name="Copeland A."/>
            <person name="Cheng J.F."/>
            <person name="Chen F."/>
            <person name="Bruce D."/>
            <person name="Goodwin L."/>
            <person name="Pitluck S."/>
            <person name="Mavromatis K."/>
            <person name="Pati A."/>
            <person name="Mikhailova N."/>
            <person name="Chen A."/>
            <person name="Palaniappan K."/>
            <person name="Land M."/>
            <person name="Hauser L."/>
            <person name="Chang Y.J."/>
            <person name="Jeffries C.D."/>
            <person name="Detter J.C."/>
            <person name="Brettin T."/>
            <person name="Rohde M."/>
            <person name="Goker M."/>
            <person name="Bristow J."/>
            <person name="Markowitz V."/>
            <person name="Eisen J.A."/>
            <person name="Hugenholtz P."/>
            <person name="Kyrpides N.C."/>
            <person name="Klenk H.P."/>
        </authorList>
    </citation>
    <scope>NUCLEOTIDE SEQUENCE [LARGE SCALE GENOMIC DNA]</scope>
    <source>
        <strain evidence="11">DSM 14365 / CIP 107738 / JCM 11303 / AJ 13395 / SMP-2</strain>
    </source>
</reference>
<dbReference type="Pfam" id="PF01564">
    <property type="entry name" value="Spermine_synth"/>
    <property type="match status" value="1"/>
</dbReference>
<evidence type="ECO:0000256" key="1">
    <source>
        <dbReference type="ARBA" id="ARBA00007867"/>
    </source>
</evidence>